<sequence length="358" mass="40984">MNLVPIKMNQKGAQNCAVTTPTNEITFIFVCLRMKKSKGPTADEKQRVLDAHLRGDDWSLVAQHNGMSYATAWRVVNSGRTMLLPRGGVRTGQKKVTAEIRDALEKYLDENCQYTLREMKSFIEGDFNGTNISVQTISRHILGMLYTRREFALKLKQHQINGDFIVYYDETNFNLYCKRSFRRAKKGKRATVVLPPSKGPNLQVQCAVSAEQGLVCYKLERGSIKMEQNAEFFEICTSRVFKARVKSYLVLHTDAMLERGEYGTFLERRMILLEDAAQESISLLELVARNRGKMVYSSQLIAAKYGQILYFTPPYHPKLQPIELVWGMVKNRVALRPSKNVAELEERLWTLFGEMNSA</sequence>
<dbReference type="VEuPathDB" id="FungiDB:H310_11665"/>
<organism evidence="2 3">
    <name type="scientific">Aphanomyces invadans</name>
    <dbReference type="NCBI Taxonomy" id="157072"/>
    <lineage>
        <taxon>Eukaryota</taxon>
        <taxon>Sar</taxon>
        <taxon>Stramenopiles</taxon>
        <taxon>Oomycota</taxon>
        <taxon>Saprolegniomycetes</taxon>
        <taxon>Saprolegniales</taxon>
        <taxon>Verrucalvaceae</taxon>
        <taxon>Aphanomyces</taxon>
    </lineage>
</organism>
<dbReference type="Pfam" id="PF13358">
    <property type="entry name" value="DDE_3"/>
    <property type="match status" value="1"/>
</dbReference>
<protein>
    <recommendedName>
        <fullName evidence="1">Tc1-like transposase DDE domain-containing protein</fullName>
    </recommendedName>
</protein>
<evidence type="ECO:0000313" key="2">
    <source>
        <dbReference type="EMBL" id="RHY31657.1"/>
    </source>
</evidence>
<dbReference type="InterPro" id="IPR038717">
    <property type="entry name" value="Tc1-like_DDE_dom"/>
</dbReference>
<dbReference type="SUPFAM" id="SSF46689">
    <property type="entry name" value="Homeodomain-like"/>
    <property type="match status" value="1"/>
</dbReference>
<gene>
    <name evidence="2" type="ORF">DYB32_003288</name>
</gene>
<evidence type="ECO:0000313" key="3">
    <source>
        <dbReference type="Proteomes" id="UP000285060"/>
    </source>
</evidence>
<dbReference type="InterPro" id="IPR036397">
    <property type="entry name" value="RNaseH_sf"/>
</dbReference>
<dbReference type="InterPro" id="IPR009057">
    <property type="entry name" value="Homeodomain-like_sf"/>
</dbReference>
<dbReference type="Gene3D" id="3.30.420.10">
    <property type="entry name" value="Ribonuclease H-like superfamily/Ribonuclease H"/>
    <property type="match status" value="1"/>
</dbReference>
<dbReference type="AlphaFoldDB" id="A0A418B0Y3"/>
<keyword evidence="3" id="KW-1185">Reference proteome</keyword>
<feature type="domain" description="Tc1-like transposase DDE" evidence="1">
    <location>
        <begin position="165"/>
        <end position="344"/>
    </location>
</feature>
<dbReference type="EMBL" id="QUSY01000196">
    <property type="protein sequence ID" value="RHY31657.1"/>
    <property type="molecule type" value="Genomic_DNA"/>
</dbReference>
<comment type="caution">
    <text evidence="2">The sequence shown here is derived from an EMBL/GenBank/DDBJ whole genome shotgun (WGS) entry which is preliminary data.</text>
</comment>
<reference evidence="2 3" key="1">
    <citation type="submission" date="2018-08" db="EMBL/GenBank/DDBJ databases">
        <title>Aphanomyces genome sequencing and annotation.</title>
        <authorList>
            <person name="Minardi D."/>
            <person name="Oidtmann B."/>
            <person name="Van Der Giezen M."/>
            <person name="Studholme D.J."/>
        </authorList>
    </citation>
    <scope>NUCLEOTIDE SEQUENCE [LARGE SCALE GENOMIC DNA]</scope>
    <source>
        <strain evidence="2 3">NJM0002</strain>
    </source>
</reference>
<name>A0A418B0Y3_9STRA</name>
<dbReference type="GO" id="GO:0003676">
    <property type="term" value="F:nucleic acid binding"/>
    <property type="evidence" value="ECO:0007669"/>
    <property type="project" value="InterPro"/>
</dbReference>
<dbReference type="Proteomes" id="UP000285060">
    <property type="component" value="Unassembled WGS sequence"/>
</dbReference>
<evidence type="ECO:0000259" key="1">
    <source>
        <dbReference type="Pfam" id="PF13358"/>
    </source>
</evidence>
<accession>A0A418B0Y3</accession>
<proteinExistence type="predicted"/>